<dbReference type="PROSITE" id="PS50112">
    <property type="entry name" value="PAS"/>
    <property type="match status" value="3"/>
</dbReference>
<dbReference type="Pfam" id="PF08447">
    <property type="entry name" value="PAS_3"/>
    <property type="match status" value="3"/>
</dbReference>
<dbReference type="Pfam" id="PF00989">
    <property type="entry name" value="PAS"/>
    <property type="match status" value="1"/>
</dbReference>
<dbReference type="InterPro" id="IPR035919">
    <property type="entry name" value="EAL_sf"/>
</dbReference>
<feature type="domain" description="PAC" evidence="2">
    <location>
        <begin position="357"/>
        <end position="409"/>
    </location>
</feature>
<dbReference type="SUPFAM" id="SSF55073">
    <property type="entry name" value="Nucleotide cyclase"/>
    <property type="match status" value="1"/>
</dbReference>
<comment type="caution">
    <text evidence="5">The sequence shown here is derived from an EMBL/GenBank/DDBJ whole genome shotgun (WGS) entry which is preliminary data.</text>
</comment>
<dbReference type="Gene3D" id="3.30.450.20">
    <property type="entry name" value="PAS domain"/>
    <property type="match status" value="4"/>
</dbReference>
<dbReference type="Pfam" id="PF00990">
    <property type="entry name" value="GGDEF"/>
    <property type="match status" value="1"/>
</dbReference>
<dbReference type="NCBIfam" id="TIGR00229">
    <property type="entry name" value="sensory_box"/>
    <property type="match status" value="3"/>
</dbReference>
<dbReference type="Pfam" id="PF00563">
    <property type="entry name" value="EAL"/>
    <property type="match status" value="1"/>
</dbReference>
<dbReference type="InterPro" id="IPR001610">
    <property type="entry name" value="PAC"/>
</dbReference>
<dbReference type="InterPro" id="IPR000014">
    <property type="entry name" value="PAS"/>
</dbReference>
<dbReference type="Gene3D" id="3.20.20.450">
    <property type="entry name" value="EAL domain"/>
    <property type="match status" value="1"/>
</dbReference>
<dbReference type="InterPro" id="IPR013655">
    <property type="entry name" value="PAS_fold_3"/>
</dbReference>
<dbReference type="AlphaFoldDB" id="A0A5D0WK56"/>
<dbReference type="SUPFAM" id="SSF55785">
    <property type="entry name" value="PYP-like sensor domain (PAS domain)"/>
    <property type="match status" value="4"/>
</dbReference>
<proteinExistence type="predicted"/>
<feature type="domain" description="EAL" evidence="3">
    <location>
        <begin position="739"/>
        <end position="993"/>
    </location>
</feature>
<dbReference type="PANTHER" id="PTHR44757:SF2">
    <property type="entry name" value="BIOFILM ARCHITECTURE MAINTENANCE PROTEIN MBAA"/>
    <property type="match status" value="1"/>
</dbReference>
<dbReference type="CDD" id="cd01948">
    <property type="entry name" value="EAL"/>
    <property type="match status" value="1"/>
</dbReference>
<protein>
    <submittedName>
        <fullName evidence="5">EAL domain-containing protein</fullName>
    </submittedName>
</protein>
<feature type="domain" description="PAS" evidence="1">
    <location>
        <begin position="181"/>
        <end position="228"/>
    </location>
</feature>
<dbReference type="PROSITE" id="PS50113">
    <property type="entry name" value="PAC"/>
    <property type="match status" value="3"/>
</dbReference>
<dbReference type="RefSeq" id="WP_148638260.1">
    <property type="nucleotide sequence ID" value="NZ_VSLA01000027.1"/>
</dbReference>
<dbReference type="SMART" id="SM00091">
    <property type="entry name" value="PAS"/>
    <property type="match status" value="4"/>
</dbReference>
<dbReference type="SMART" id="SM00052">
    <property type="entry name" value="EAL"/>
    <property type="match status" value="1"/>
</dbReference>
<dbReference type="SMART" id="SM00086">
    <property type="entry name" value="PAC"/>
    <property type="match status" value="4"/>
</dbReference>
<evidence type="ECO:0000313" key="6">
    <source>
        <dbReference type="Proteomes" id="UP000322619"/>
    </source>
</evidence>
<dbReference type="CDD" id="cd01949">
    <property type="entry name" value="GGDEF"/>
    <property type="match status" value="1"/>
</dbReference>
<dbReference type="Proteomes" id="UP000322619">
    <property type="component" value="Unassembled WGS sequence"/>
</dbReference>
<dbReference type="Gene3D" id="3.30.70.270">
    <property type="match status" value="1"/>
</dbReference>
<dbReference type="PANTHER" id="PTHR44757">
    <property type="entry name" value="DIGUANYLATE CYCLASE DGCP"/>
    <property type="match status" value="1"/>
</dbReference>
<dbReference type="InterPro" id="IPR029787">
    <property type="entry name" value="Nucleotide_cyclase"/>
</dbReference>
<dbReference type="EMBL" id="VSLA01000027">
    <property type="protein sequence ID" value="TYC84051.1"/>
    <property type="molecule type" value="Genomic_DNA"/>
</dbReference>
<dbReference type="InterPro" id="IPR035965">
    <property type="entry name" value="PAS-like_dom_sf"/>
</dbReference>
<feature type="domain" description="PAS" evidence="1">
    <location>
        <begin position="417"/>
        <end position="487"/>
    </location>
</feature>
<dbReference type="CDD" id="cd00130">
    <property type="entry name" value="PAS"/>
    <property type="match status" value="3"/>
</dbReference>
<dbReference type="InterPro" id="IPR052155">
    <property type="entry name" value="Biofilm_reg_signaling"/>
</dbReference>
<dbReference type="NCBIfam" id="TIGR00254">
    <property type="entry name" value="GGDEF"/>
    <property type="match status" value="1"/>
</dbReference>
<evidence type="ECO:0000259" key="4">
    <source>
        <dbReference type="PROSITE" id="PS50887"/>
    </source>
</evidence>
<dbReference type="InterPro" id="IPR000160">
    <property type="entry name" value="GGDEF_dom"/>
</dbReference>
<dbReference type="InterPro" id="IPR000700">
    <property type="entry name" value="PAS-assoc_C"/>
</dbReference>
<evidence type="ECO:0000259" key="1">
    <source>
        <dbReference type="PROSITE" id="PS50112"/>
    </source>
</evidence>
<feature type="domain" description="GGDEF" evidence="4">
    <location>
        <begin position="574"/>
        <end position="730"/>
    </location>
</feature>
<evidence type="ECO:0000313" key="5">
    <source>
        <dbReference type="EMBL" id="TYC84051.1"/>
    </source>
</evidence>
<dbReference type="GO" id="GO:0006355">
    <property type="term" value="P:regulation of DNA-templated transcription"/>
    <property type="evidence" value="ECO:0007669"/>
    <property type="project" value="InterPro"/>
</dbReference>
<dbReference type="SUPFAM" id="SSF141868">
    <property type="entry name" value="EAL domain-like"/>
    <property type="match status" value="1"/>
</dbReference>
<dbReference type="InterPro" id="IPR009875">
    <property type="entry name" value="PilZ_domain"/>
</dbReference>
<name>A0A5D0WK56_9FIRM</name>
<organism evidence="5 6">
    <name type="scientific">Acetobacterium wieringae</name>
    <dbReference type="NCBI Taxonomy" id="52694"/>
    <lineage>
        <taxon>Bacteria</taxon>
        <taxon>Bacillati</taxon>
        <taxon>Bacillota</taxon>
        <taxon>Clostridia</taxon>
        <taxon>Eubacteriales</taxon>
        <taxon>Eubacteriaceae</taxon>
        <taxon>Acetobacterium</taxon>
    </lineage>
</organism>
<evidence type="ECO:0000259" key="3">
    <source>
        <dbReference type="PROSITE" id="PS50883"/>
    </source>
</evidence>
<dbReference type="InterPro" id="IPR013767">
    <property type="entry name" value="PAS_fold"/>
</dbReference>
<dbReference type="Pfam" id="PF07238">
    <property type="entry name" value="PilZ"/>
    <property type="match status" value="1"/>
</dbReference>
<feature type="domain" description="PAS" evidence="1">
    <location>
        <begin position="309"/>
        <end position="355"/>
    </location>
</feature>
<gene>
    <name evidence="5" type="ORF">FXB42_13805</name>
</gene>
<dbReference type="GO" id="GO:0035438">
    <property type="term" value="F:cyclic-di-GMP binding"/>
    <property type="evidence" value="ECO:0007669"/>
    <property type="project" value="InterPro"/>
</dbReference>
<dbReference type="InterPro" id="IPR001633">
    <property type="entry name" value="EAL_dom"/>
</dbReference>
<evidence type="ECO:0000259" key="2">
    <source>
        <dbReference type="PROSITE" id="PS50113"/>
    </source>
</evidence>
<dbReference type="InterPro" id="IPR043128">
    <property type="entry name" value="Rev_trsase/Diguanyl_cyclase"/>
</dbReference>
<accession>A0A5D0WK56</accession>
<dbReference type="PROSITE" id="PS50887">
    <property type="entry name" value="GGDEF"/>
    <property type="match status" value="1"/>
</dbReference>
<dbReference type="Gene3D" id="2.10.70.100">
    <property type="match status" value="3"/>
</dbReference>
<dbReference type="PROSITE" id="PS50883">
    <property type="entry name" value="EAL"/>
    <property type="match status" value="1"/>
</dbReference>
<feature type="domain" description="PAC" evidence="2">
    <location>
        <begin position="230"/>
        <end position="282"/>
    </location>
</feature>
<dbReference type="SMART" id="SM00267">
    <property type="entry name" value="GGDEF"/>
    <property type="match status" value="1"/>
</dbReference>
<feature type="domain" description="PAC" evidence="2">
    <location>
        <begin position="103"/>
        <end position="155"/>
    </location>
</feature>
<sequence>MVSVVALEHLLNRIKLKEGAALPEKDDWLIENRRHAQEMMKTGTWTYVVGSDTVYFSDEYYRILETIPEQHQKKADSYFQFVCPDDREKLITSREAALKGSDQELEYRMITAKGNLKYVREKTRTLLDDAGQPQKIIGALQDITSEKIIENSLIELGENLNLGQKVAGIGSWKYNAVKNEIFWSDEIYRIYDLKPEEFGGTVIELMDFTYPEDREVLAELTRKRLAREKFDLQYRIQLRNGTTKYVRLVGEPINNKDGLNTDLVGTIQDISDIKKLENEIGFIKKNLEQAQRLAKIGSWEMDAVLDQNYMSAEALRIFGITESEFKGTFDDFLSRVHPEDRSIITDSTFGDLSEEPFELAFRVIHKDGSIRDVFQIVEFRLDSAGQIAHVYGTIQDVREKKAYERAIASKQLEIEKISQRSRILVQESGVVFAIISEAGIISYISDTARKVISYHPGRMKGRLIYDFYEPDQAEVLKAMIDTVIAEPEQVQTGVISFAGQTDKAIYLEVHVRNFLSHPTIAGLVLDFRDITNRIVMQKKIEKLANFDEITALPKASQLRKELAEKCRQANLKKSSLVLLMLDFEGFKEINDSLGHRVGQQLIVQLVMRLRGLLGKDTLISRYSEDQFAIVIEGLINLDAYQARVAEIIDFFYRSFKIEVYEFNINVNVGVSVYPLEVEAQELSMDEPLSDDDISRTPDEPDEVEQLIRYANIALIWSKKEGHNRYQFYSSELNIQNYKQLQLRHDLRMALKRNQFMVFYQPIVRIKTNDILAIEALIRWNHPDWGIVSPDEFIFLAEETGAIVEMGKWMLKKICDDHRYWLQKGYPPVYISLNFSSIQFYERNFVENIQDILAEYEVDPKYLIVELTESLLVEDSQKAIDDIKKLQAVGIKVALDDFGTGYSSLSYLNHFDVDIIKMDASFIRNVMLDSKTAIIAQAIINLTKALHIKLVTEGIENWDHLAFLKENNCFSGQGYLYSRPVPFLKIDELLEKGKCRPLLSRTTAKSQVERRKYFRQRFRNFLITELTILRINDKQMHVGNSRVLVKDIGPGGLCFISNIQFPLERDFTLRFAATLMGGEMTAIGTPVRVAELSESLFEYGVKFMMDEQESEELTRRLYELQVKMKKNILFADGNFTDKTAEDYFDELTGRPAKVDFSQYRKNHF</sequence>
<reference evidence="5 6" key="1">
    <citation type="submission" date="2019-08" db="EMBL/GenBank/DDBJ databases">
        <title>Isolation and enrichment of carboxydotrophic bacteria from anaerobic sludge for the production of bio-based chemicals from syngas.</title>
        <authorList>
            <person name="Antares A.L."/>
            <person name="Moreira J."/>
            <person name="Diender M."/>
            <person name="Parshina S.N."/>
            <person name="Stams A.J.M."/>
            <person name="Alves M."/>
            <person name="Alves J.I."/>
            <person name="Sousa D.Z."/>
        </authorList>
    </citation>
    <scope>NUCLEOTIDE SEQUENCE [LARGE SCALE GENOMIC DNA]</scope>
    <source>
        <strain evidence="5 6">JM</strain>
    </source>
</reference>